<dbReference type="AlphaFoldDB" id="A0A401P5R8"/>
<keyword evidence="8" id="KW-0325">Glycoprotein</keyword>
<dbReference type="Gene3D" id="1.20.1070.10">
    <property type="entry name" value="Rhodopsin 7-helix transmembrane proteins"/>
    <property type="match status" value="1"/>
</dbReference>
<dbReference type="Pfam" id="PF00001">
    <property type="entry name" value="7tm_1"/>
    <property type="match status" value="1"/>
</dbReference>
<evidence type="ECO:0000256" key="7">
    <source>
        <dbReference type="ARBA" id="ARBA00023170"/>
    </source>
</evidence>
<dbReference type="GO" id="GO:0007200">
    <property type="term" value="P:phospholipase C-activating G protein-coupled receptor signaling pathway"/>
    <property type="evidence" value="ECO:0007669"/>
    <property type="project" value="TreeGrafter"/>
</dbReference>
<evidence type="ECO:0000256" key="2">
    <source>
        <dbReference type="ARBA" id="ARBA00022475"/>
    </source>
</evidence>
<dbReference type="STRING" id="75743.A0A401P5R8"/>
<feature type="transmembrane region" description="Helical" evidence="11">
    <location>
        <begin position="73"/>
        <end position="94"/>
    </location>
</feature>
<reference evidence="13 14" key="1">
    <citation type="journal article" date="2018" name="Nat. Ecol. Evol.">
        <title>Shark genomes provide insights into elasmobranch evolution and the origin of vertebrates.</title>
        <authorList>
            <person name="Hara Y"/>
            <person name="Yamaguchi K"/>
            <person name="Onimaru K"/>
            <person name="Kadota M"/>
            <person name="Koyanagi M"/>
            <person name="Keeley SD"/>
            <person name="Tatsumi K"/>
            <person name="Tanaka K"/>
            <person name="Motone F"/>
            <person name="Kageyama Y"/>
            <person name="Nozu R"/>
            <person name="Adachi N"/>
            <person name="Nishimura O"/>
            <person name="Nakagawa R"/>
            <person name="Tanegashima C"/>
            <person name="Kiyatake I"/>
            <person name="Matsumoto R"/>
            <person name="Murakumo K"/>
            <person name="Nishida K"/>
            <person name="Terakita A"/>
            <person name="Kuratani S"/>
            <person name="Sato K"/>
            <person name="Hyodo S Kuraku.S."/>
        </authorList>
    </citation>
    <scope>NUCLEOTIDE SEQUENCE [LARGE SCALE GENOMIC DNA]</scope>
</reference>
<dbReference type="GO" id="GO:0035025">
    <property type="term" value="P:positive regulation of Rho protein signal transduction"/>
    <property type="evidence" value="ECO:0007669"/>
    <property type="project" value="TreeGrafter"/>
</dbReference>
<keyword evidence="9 10" id="KW-0807">Transducer</keyword>
<evidence type="ECO:0000256" key="5">
    <source>
        <dbReference type="ARBA" id="ARBA00023040"/>
    </source>
</evidence>
<evidence type="ECO:0000256" key="10">
    <source>
        <dbReference type="RuleBase" id="RU000688"/>
    </source>
</evidence>
<dbReference type="PROSITE" id="PS00237">
    <property type="entry name" value="G_PROTEIN_RECEP_F1_1"/>
    <property type="match status" value="1"/>
</dbReference>
<protein>
    <recommendedName>
        <fullName evidence="12">G-protein coupled receptors family 1 profile domain-containing protein</fullName>
    </recommendedName>
</protein>
<dbReference type="OrthoDB" id="9447539at2759"/>
<dbReference type="GO" id="GO:0005886">
    <property type="term" value="C:plasma membrane"/>
    <property type="evidence" value="ECO:0007669"/>
    <property type="project" value="UniProtKB-SubCell"/>
</dbReference>
<dbReference type="FunFam" id="1.20.1070.10:FF:000142">
    <property type="entry name" value="G protein-coupled receptor 55"/>
    <property type="match status" value="1"/>
</dbReference>
<evidence type="ECO:0000256" key="3">
    <source>
        <dbReference type="ARBA" id="ARBA00022692"/>
    </source>
</evidence>
<dbReference type="SUPFAM" id="SSF81321">
    <property type="entry name" value="Family A G protein-coupled receptor-like"/>
    <property type="match status" value="1"/>
</dbReference>
<evidence type="ECO:0000256" key="11">
    <source>
        <dbReference type="SAM" id="Phobius"/>
    </source>
</evidence>
<dbReference type="Proteomes" id="UP000288216">
    <property type="component" value="Unassembled WGS sequence"/>
</dbReference>
<evidence type="ECO:0000259" key="12">
    <source>
        <dbReference type="PROSITE" id="PS50262"/>
    </source>
</evidence>
<feature type="transmembrane region" description="Helical" evidence="11">
    <location>
        <begin position="146"/>
        <end position="163"/>
    </location>
</feature>
<evidence type="ECO:0000313" key="13">
    <source>
        <dbReference type="EMBL" id="GCB68472.1"/>
    </source>
</evidence>
<dbReference type="EMBL" id="BFAA01003109">
    <property type="protein sequence ID" value="GCB68472.1"/>
    <property type="molecule type" value="Genomic_DNA"/>
</dbReference>
<feature type="transmembrane region" description="Helical" evidence="11">
    <location>
        <begin position="319"/>
        <end position="341"/>
    </location>
</feature>
<keyword evidence="14" id="KW-1185">Reference proteome</keyword>
<keyword evidence="7 10" id="KW-0675">Receptor</keyword>
<keyword evidence="2" id="KW-1003">Cell membrane</keyword>
<keyword evidence="4 11" id="KW-1133">Transmembrane helix</keyword>
<dbReference type="PRINTS" id="PR01157">
    <property type="entry name" value="P2YPURNOCPTR"/>
</dbReference>
<feature type="transmembrane region" description="Helical" evidence="11">
    <location>
        <begin position="184"/>
        <end position="205"/>
    </location>
</feature>
<dbReference type="PANTHER" id="PTHR24232:SF56">
    <property type="entry name" value="G-PROTEIN COUPLED RECEPTOR 55"/>
    <property type="match status" value="1"/>
</dbReference>
<proteinExistence type="inferred from homology"/>
<evidence type="ECO:0000256" key="8">
    <source>
        <dbReference type="ARBA" id="ARBA00023180"/>
    </source>
</evidence>
<dbReference type="GO" id="GO:0004930">
    <property type="term" value="F:G protein-coupled receptor activity"/>
    <property type="evidence" value="ECO:0007669"/>
    <property type="project" value="UniProtKB-KW"/>
</dbReference>
<feature type="transmembrane region" description="Helical" evidence="11">
    <location>
        <begin position="230"/>
        <end position="255"/>
    </location>
</feature>
<keyword evidence="3 10" id="KW-0812">Transmembrane</keyword>
<dbReference type="CDD" id="cd15165">
    <property type="entry name" value="7tmA_GPR55-like"/>
    <property type="match status" value="1"/>
</dbReference>
<dbReference type="OMA" id="YICIRYP"/>
<accession>A0A401P5R8</accession>
<feature type="transmembrane region" description="Helical" evidence="11">
    <location>
        <begin position="276"/>
        <end position="299"/>
    </location>
</feature>
<sequence>MSVQGLSPEAVKGTGDESNGWVLSPLTGVYSSWLSFWILYSKARINQAMDLGHQRKSNVCEFDTSEEEEIMQLVIYIPTFILGLPFNLLALFMFCCKIKRWTESTIYMSNLALADILLLFSLPFKMLDQDGGWPFNVAFCSFMESLYFVNMYASIFIITSISIDRYLAIIHPLKARVFRSPQNTVIICLVIWAFVWLGSIPIYGFHDSTGSTNSTIVCFHGFSDKSWNPALIAFVELLGFVIPMAIMVFCSVRIIRKLLQRENDIPGNSQICIRIIIANLAIFICSFAPTHLGILLQFLVRRDIIGRDYCSMRRSISLFVQGAMCLANVNCCLDAVCYYFVAKEFRDQGLRTKRSLVSIFSVNDVSV</sequence>
<evidence type="ECO:0000256" key="9">
    <source>
        <dbReference type="ARBA" id="ARBA00023224"/>
    </source>
</evidence>
<evidence type="ECO:0000256" key="4">
    <source>
        <dbReference type="ARBA" id="ARBA00022989"/>
    </source>
</evidence>
<dbReference type="InterPro" id="IPR000276">
    <property type="entry name" value="GPCR_Rhodpsn"/>
</dbReference>
<comment type="subcellular location">
    <subcellularLocation>
        <location evidence="1">Cell membrane</location>
        <topology evidence="1">Multi-pass membrane protein</topology>
    </subcellularLocation>
</comment>
<feature type="transmembrane region" description="Helical" evidence="11">
    <location>
        <begin position="21"/>
        <end position="40"/>
    </location>
</feature>
<evidence type="ECO:0000313" key="14">
    <source>
        <dbReference type="Proteomes" id="UP000288216"/>
    </source>
</evidence>
<feature type="transmembrane region" description="Helical" evidence="11">
    <location>
        <begin position="106"/>
        <end position="126"/>
    </location>
</feature>
<name>A0A401P5R8_SCYTO</name>
<dbReference type="PRINTS" id="PR00237">
    <property type="entry name" value="GPCRRHODOPSN"/>
</dbReference>
<evidence type="ECO:0000256" key="6">
    <source>
        <dbReference type="ARBA" id="ARBA00023136"/>
    </source>
</evidence>
<keyword evidence="5 10" id="KW-0297">G-protein coupled receptor</keyword>
<dbReference type="InterPro" id="IPR017452">
    <property type="entry name" value="GPCR_Rhodpsn_7TM"/>
</dbReference>
<dbReference type="PANTHER" id="PTHR24232">
    <property type="entry name" value="G-PROTEIN COUPLED RECEPTOR"/>
    <property type="match status" value="1"/>
</dbReference>
<comment type="similarity">
    <text evidence="10">Belongs to the G-protein coupled receptor 1 family.</text>
</comment>
<comment type="caution">
    <text evidence="13">The sequence shown here is derived from an EMBL/GenBank/DDBJ whole genome shotgun (WGS) entry which is preliminary data.</text>
</comment>
<feature type="domain" description="G-protein coupled receptors family 1 profile" evidence="12">
    <location>
        <begin position="86"/>
        <end position="338"/>
    </location>
</feature>
<dbReference type="PROSITE" id="PS50262">
    <property type="entry name" value="G_PROTEIN_RECEP_F1_2"/>
    <property type="match status" value="1"/>
</dbReference>
<organism evidence="13 14">
    <name type="scientific">Scyliorhinus torazame</name>
    <name type="common">Cloudy catshark</name>
    <name type="synonym">Catulus torazame</name>
    <dbReference type="NCBI Taxonomy" id="75743"/>
    <lineage>
        <taxon>Eukaryota</taxon>
        <taxon>Metazoa</taxon>
        <taxon>Chordata</taxon>
        <taxon>Craniata</taxon>
        <taxon>Vertebrata</taxon>
        <taxon>Chondrichthyes</taxon>
        <taxon>Elasmobranchii</taxon>
        <taxon>Galeomorphii</taxon>
        <taxon>Galeoidea</taxon>
        <taxon>Carcharhiniformes</taxon>
        <taxon>Scyliorhinidae</taxon>
        <taxon>Scyliorhinus</taxon>
    </lineage>
</organism>
<evidence type="ECO:0000256" key="1">
    <source>
        <dbReference type="ARBA" id="ARBA00004651"/>
    </source>
</evidence>
<gene>
    <name evidence="13" type="ORF">scyTo_0008234</name>
</gene>
<keyword evidence="6 11" id="KW-0472">Membrane</keyword>